<name>A0A9P0KYQ6_ACAOB</name>
<keyword evidence="2" id="KW-1185">Reference proteome</keyword>
<dbReference type="EMBL" id="CAKOFQ010006983">
    <property type="protein sequence ID" value="CAH1985604.1"/>
    <property type="molecule type" value="Genomic_DNA"/>
</dbReference>
<protein>
    <submittedName>
        <fullName evidence="1">Uncharacterized protein</fullName>
    </submittedName>
</protein>
<evidence type="ECO:0000313" key="1">
    <source>
        <dbReference type="EMBL" id="CAH1985604.1"/>
    </source>
</evidence>
<dbReference type="Proteomes" id="UP001152888">
    <property type="component" value="Unassembled WGS sequence"/>
</dbReference>
<organism evidence="1 2">
    <name type="scientific">Acanthoscelides obtectus</name>
    <name type="common">Bean weevil</name>
    <name type="synonym">Bruchus obtectus</name>
    <dbReference type="NCBI Taxonomy" id="200917"/>
    <lineage>
        <taxon>Eukaryota</taxon>
        <taxon>Metazoa</taxon>
        <taxon>Ecdysozoa</taxon>
        <taxon>Arthropoda</taxon>
        <taxon>Hexapoda</taxon>
        <taxon>Insecta</taxon>
        <taxon>Pterygota</taxon>
        <taxon>Neoptera</taxon>
        <taxon>Endopterygota</taxon>
        <taxon>Coleoptera</taxon>
        <taxon>Polyphaga</taxon>
        <taxon>Cucujiformia</taxon>
        <taxon>Chrysomeloidea</taxon>
        <taxon>Chrysomelidae</taxon>
        <taxon>Bruchinae</taxon>
        <taxon>Bruchini</taxon>
        <taxon>Acanthoscelides</taxon>
    </lineage>
</organism>
<comment type="caution">
    <text evidence="1">The sequence shown here is derived from an EMBL/GenBank/DDBJ whole genome shotgun (WGS) entry which is preliminary data.</text>
</comment>
<dbReference type="AlphaFoldDB" id="A0A9P0KYQ6"/>
<reference evidence="1" key="1">
    <citation type="submission" date="2022-03" db="EMBL/GenBank/DDBJ databases">
        <authorList>
            <person name="Sayadi A."/>
        </authorList>
    </citation>
    <scope>NUCLEOTIDE SEQUENCE</scope>
</reference>
<sequence>MFKVSSILRCNSRGLNEPVSEGHFEACTPCTHSTNVSWRQSLALEREQHRPEFEGGAES</sequence>
<proteinExistence type="predicted"/>
<evidence type="ECO:0000313" key="2">
    <source>
        <dbReference type="Proteomes" id="UP001152888"/>
    </source>
</evidence>
<accession>A0A9P0KYQ6</accession>
<gene>
    <name evidence="1" type="ORF">ACAOBT_LOCUS16772</name>
</gene>